<protein>
    <submittedName>
        <fullName evidence="1">Uncharacterized protein</fullName>
    </submittedName>
</protein>
<dbReference type="Proteomes" id="UP000228909">
    <property type="component" value="Unassembled WGS sequence"/>
</dbReference>
<dbReference type="EMBL" id="PFCK01000030">
    <property type="protein sequence ID" value="PIR71701.1"/>
    <property type="molecule type" value="Genomic_DNA"/>
</dbReference>
<dbReference type="AlphaFoldDB" id="A0A2H0TJJ2"/>
<proteinExistence type="predicted"/>
<sequence length="86" mass="10130">MEAIKTINERIDELWEEHLKVVKEQGYYSNTLAKREVKRVLLRLSHILGAKSALRRIEELRKRARAMCINCPQREGCAERQKFGGY</sequence>
<evidence type="ECO:0000313" key="2">
    <source>
        <dbReference type="Proteomes" id="UP000228909"/>
    </source>
</evidence>
<comment type="caution">
    <text evidence="1">The sequence shown here is derived from an EMBL/GenBank/DDBJ whole genome shotgun (WGS) entry which is preliminary data.</text>
</comment>
<gene>
    <name evidence="1" type="ORF">COU43_01105</name>
</gene>
<reference evidence="2" key="1">
    <citation type="submission" date="2017-09" db="EMBL/GenBank/DDBJ databases">
        <title>Depth-based differentiation of microbial function through sediment-hosted aquifers and enrichment of novel symbionts in the deep terrestrial subsurface.</title>
        <authorList>
            <person name="Probst A.J."/>
            <person name="Ladd B."/>
            <person name="Jarett J.K."/>
            <person name="Geller-Mcgrath D.E."/>
            <person name="Sieber C.M.K."/>
            <person name="Emerson J.B."/>
            <person name="Anantharaman K."/>
            <person name="Thomas B.C."/>
            <person name="Malmstrom R."/>
            <person name="Stieglmeier M."/>
            <person name="Klingl A."/>
            <person name="Woyke T."/>
            <person name="Ryan C.M."/>
            <person name="Banfield J.F."/>
        </authorList>
    </citation>
    <scope>NUCLEOTIDE SEQUENCE [LARGE SCALE GENOMIC DNA]</scope>
</reference>
<organism evidence="1 2">
    <name type="scientific">Candidatus Nealsonbacteria bacterium CG10_big_fil_rev_8_21_14_0_10_37_25</name>
    <dbReference type="NCBI Taxonomy" id="1974711"/>
    <lineage>
        <taxon>Bacteria</taxon>
        <taxon>Candidatus Nealsoniibacteriota</taxon>
    </lineage>
</organism>
<evidence type="ECO:0000313" key="1">
    <source>
        <dbReference type="EMBL" id="PIR71701.1"/>
    </source>
</evidence>
<accession>A0A2H0TJJ2</accession>
<name>A0A2H0TJJ2_9BACT</name>